<evidence type="ECO:0000313" key="5">
    <source>
        <dbReference type="Proteomes" id="UP000188268"/>
    </source>
</evidence>
<organism evidence="4 5">
    <name type="scientific">Corchorus capsularis</name>
    <name type="common">Jute</name>
    <dbReference type="NCBI Taxonomy" id="210143"/>
    <lineage>
        <taxon>Eukaryota</taxon>
        <taxon>Viridiplantae</taxon>
        <taxon>Streptophyta</taxon>
        <taxon>Embryophyta</taxon>
        <taxon>Tracheophyta</taxon>
        <taxon>Spermatophyta</taxon>
        <taxon>Magnoliopsida</taxon>
        <taxon>eudicotyledons</taxon>
        <taxon>Gunneridae</taxon>
        <taxon>Pentapetalae</taxon>
        <taxon>rosids</taxon>
        <taxon>malvids</taxon>
        <taxon>Malvales</taxon>
        <taxon>Malvaceae</taxon>
        <taxon>Grewioideae</taxon>
        <taxon>Apeibeae</taxon>
        <taxon>Corchorus</taxon>
    </lineage>
</organism>
<keyword evidence="2" id="KW-0067">ATP-binding</keyword>
<dbReference type="STRING" id="210143.A0A1R3KH86"/>
<dbReference type="SUPFAM" id="SSF56112">
    <property type="entry name" value="Protein kinase-like (PK-like)"/>
    <property type="match status" value="3"/>
</dbReference>
<dbReference type="Proteomes" id="UP000188268">
    <property type="component" value="Unassembled WGS sequence"/>
</dbReference>
<evidence type="ECO:0000256" key="1">
    <source>
        <dbReference type="ARBA" id="ARBA00022741"/>
    </source>
</evidence>
<dbReference type="InterPro" id="IPR000719">
    <property type="entry name" value="Prot_kinase_dom"/>
</dbReference>
<dbReference type="GO" id="GO:0005524">
    <property type="term" value="F:ATP binding"/>
    <property type="evidence" value="ECO:0007669"/>
    <property type="project" value="UniProtKB-KW"/>
</dbReference>
<comment type="caution">
    <text evidence="4">The sequence shown here is derived from an EMBL/GenBank/DDBJ whole genome shotgun (WGS) entry which is preliminary data.</text>
</comment>
<dbReference type="PANTHER" id="PTHR27001:SF931">
    <property type="entry name" value="OS11G0664100 PROTEIN"/>
    <property type="match status" value="1"/>
</dbReference>
<gene>
    <name evidence="4" type="ORF">CCACVL1_01572</name>
</gene>
<dbReference type="Gene3D" id="1.10.510.10">
    <property type="entry name" value="Transferase(Phosphotransferase) domain 1"/>
    <property type="match status" value="2"/>
</dbReference>
<evidence type="ECO:0000313" key="4">
    <source>
        <dbReference type="EMBL" id="OMP06453.1"/>
    </source>
</evidence>
<accession>A0A1R3KH86</accession>
<reference evidence="4 5" key="1">
    <citation type="submission" date="2013-09" db="EMBL/GenBank/DDBJ databases">
        <title>Corchorus capsularis genome sequencing.</title>
        <authorList>
            <person name="Alam M."/>
            <person name="Haque M.S."/>
            <person name="Islam M.S."/>
            <person name="Emdad E.M."/>
            <person name="Islam M.M."/>
            <person name="Ahmed B."/>
            <person name="Halim A."/>
            <person name="Hossen Q.M.M."/>
            <person name="Hossain M.Z."/>
            <person name="Ahmed R."/>
            <person name="Khan M.M."/>
            <person name="Islam R."/>
            <person name="Rashid M.M."/>
            <person name="Khan S.A."/>
            <person name="Rahman M.S."/>
            <person name="Alam M."/>
        </authorList>
    </citation>
    <scope>NUCLEOTIDE SEQUENCE [LARGE SCALE GENOMIC DNA]</scope>
    <source>
        <strain evidence="5">cv. CVL-1</strain>
        <tissue evidence="4">Whole seedling</tissue>
    </source>
</reference>
<keyword evidence="1" id="KW-0547">Nucleotide-binding</keyword>
<dbReference type="GO" id="GO:0005886">
    <property type="term" value="C:plasma membrane"/>
    <property type="evidence" value="ECO:0007669"/>
    <property type="project" value="TreeGrafter"/>
</dbReference>
<dbReference type="OrthoDB" id="998197at2759"/>
<dbReference type="PANTHER" id="PTHR27001">
    <property type="entry name" value="OS01G0253100 PROTEIN"/>
    <property type="match status" value="1"/>
</dbReference>
<keyword evidence="5" id="KW-1185">Reference proteome</keyword>
<dbReference type="Gene3D" id="3.30.200.20">
    <property type="entry name" value="Phosphorylase Kinase, domain 1"/>
    <property type="match status" value="3"/>
</dbReference>
<dbReference type="PROSITE" id="PS50011">
    <property type="entry name" value="PROTEIN_KINASE_DOM"/>
    <property type="match status" value="2"/>
</dbReference>
<dbReference type="OMA" id="DWATDEY"/>
<proteinExistence type="predicted"/>
<protein>
    <recommendedName>
        <fullName evidence="3">Protein kinase domain-containing protein</fullName>
    </recommendedName>
</protein>
<dbReference type="InterPro" id="IPR001245">
    <property type="entry name" value="Ser-Thr/Tyr_kinase_cat_dom"/>
</dbReference>
<dbReference type="AlphaFoldDB" id="A0A1R3KH86"/>
<dbReference type="Gramene" id="OMP06453">
    <property type="protein sequence ID" value="OMP06453"/>
    <property type="gene ID" value="CCACVL1_01572"/>
</dbReference>
<dbReference type="GO" id="GO:0004672">
    <property type="term" value="F:protein kinase activity"/>
    <property type="evidence" value="ECO:0007669"/>
    <property type="project" value="InterPro"/>
</dbReference>
<dbReference type="EMBL" id="AWWV01004912">
    <property type="protein sequence ID" value="OMP06453.1"/>
    <property type="molecule type" value="Genomic_DNA"/>
</dbReference>
<feature type="domain" description="Protein kinase" evidence="3">
    <location>
        <begin position="465"/>
        <end position="768"/>
    </location>
</feature>
<evidence type="ECO:0000256" key="2">
    <source>
        <dbReference type="ARBA" id="ARBA00022840"/>
    </source>
</evidence>
<feature type="domain" description="Protein kinase" evidence="3">
    <location>
        <begin position="130"/>
        <end position="426"/>
    </location>
</feature>
<name>A0A1R3KH86_COCAP</name>
<sequence>MISKELGEISLQDLKSFTDNFSEDNLIGNFQFGKVYRGKIEDHDIIVKVWLEKILHGRFPGDNVITMEIGYCVEDQLGYFHEDPLAVIYDLNPVDTLRTFIRRDGCSPKMIPKEIVEISYEDLKSYTHNFSKDNFIGNFQFGKVYRGKIGDRDVTVKVWMPQTLYVCLPGNNEIRLEDELILHTDSMIKSHPNLAKLIGYCHEGQLAVVYNLNPIDTLRAFILRDDFTWLHRIETALQLACLLQFLHIPRPPHKRYVVGNIDAAHFVLDKDYNLVLYDFSSFTGGFLPERIFFPLVLAPFGYRDPYIGNAATWFYPAMDVFAFGIILIGLITKKAFIVEDCGIDEFGDFDESCFLDDWATDEYKRRESKLGDKVSLVHDSLQVDPDFESADGIEVTKLAMQCLAKRMRRARIDVVVQQLLKFHVLRDTLNLWAFNGTECCYGPKMILNEVEEISFEDLKSYTDNFSESNFIRNFQYGKVYRGKIGDHDVTVKVWMPQEFYLRLPGDNESSMEGELILHTDSRIKSHPNLAKLIGYYREGELAVVYDLNPVDTLRTFILRDDFTWQQRIKTALQLASLLQFLHTPCPPYEPYMVCNIEAAHFVLDKDYNLVLYDFSMFTGGFLPETKGYRGSYIRGCLGYMDSDRQSVEVARGRYYPAMDVFSFGIILVSLIAKKAFILEEHVLIDEDGYFDITMYLDKWASEEYKHRKSKLGDKASLVHESLEGDLSFESADGVEATKLALHCMSQLFRRPELDGIVQQLKPLASRGL</sequence>
<evidence type="ECO:0000259" key="3">
    <source>
        <dbReference type="PROSITE" id="PS50011"/>
    </source>
</evidence>
<dbReference type="InterPro" id="IPR011009">
    <property type="entry name" value="Kinase-like_dom_sf"/>
</dbReference>
<dbReference type="SMART" id="SM00220">
    <property type="entry name" value="S_TKc"/>
    <property type="match status" value="1"/>
</dbReference>
<dbReference type="Pfam" id="PF07714">
    <property type="entry name" value="PK_Tyr_Ser-Thr"/>
    <property type="match status" value="1"/>
</dbReference>